<comment type="subcellular location">
    <subcellularLocation>
        <location evidence="2">Cytoplasm</location>
    </subcellularLocation>
</comment>
<dbReference type="InterPro" id="IPR004394">
    <property type="entry name" value="Iojap/RsfS/C7orf30"/>
</dbReference>
<evidence type="ECO:0000313" key="4">
    <source>
        <dbReference type="Proteomes" id="UP000228987"/>
    </source>
</evidence>
<comment type="similarity">
    <text evidence="1 2">Belongs to the Iojap/RsfS family.</text>
</comment>
<comment type="subunit">
    <text evidence="2">Interacts with ribosomal protein uL14 (rplN).</text>
</comment>
<dbReference type="HAMAP" id="MF_01477">
    <property type="entry name" value="Iojap_RsfS"/>
    <property type="match status" value="1"/>
</dbReference>
<organism evidence="3 4">
    <name type="scientific">SAR86 cluster bacterium</name>
    <dbReference type="NCBI Taxonomy" id="2030880"/>
    <lineage>
        <taxon>Bacteria</taxon>
        <taxon>Pseudomonadati</taxon>
        <taxon>Pseudomonadota</taxon>
        <taxon>Gammaproteobacteria</taxon>
        <taxon>SAR86 cluster</taxon>
    </lineage>
</organism>
<keyword evidence="2" id="KW-0678">Repressor</keyword>
<dbReference type="Proteomes" id="UP000228987">
    <property type="component" value="Unassembled WGS sequence"/>
</dbReference>
<comment type="caution">
    <text evidence="3">The sequence shown here is derived from an EMBL/GenBank/DDBJ whole genome shotgun (WGS) entry which is preliminary data.</text>
</comment>
<evidence type="ECO:0000313" key="3">
    <source>
        <dbReference type="EMBL" id="PCJ41507.1"/>
    </source>
</evidence>
<dbReference type="PANTHER" id="PTHR21043:SF0">
    <property type="entry name" value="MITOCHONDRIAL ASSEMBLY OF RIBOSOMAL LARGE SUBUNIT PROTEIN 1"/>
    <property type="match status" value="1"/>
</dbReference>
<keyword evidence="2" id="KW-0963">Cytoplasm</keyword>
<dbReference type="NCBIfam" id="TIGR00090">
    <property type="entry name" value="rsfS_iojap_ybeB"/>
    <property type="match status" value="1"/>
</dbReference>
<dbReference type="EMBL" id="NVWI01000005">
    <property type="protein sequence ID" value="PCJ41507.1"/>
    <property type="molecule type" value="Genomic_DNA"/>
</dbReference>
<protein>
    <recommendedName>
        <fullName evidence="2">Ribosomal silencing factor RsfS</fullName>
    </recommendedName>
</protein>
<dbReference type="GO" id="GO:0090071">
    <property type="term" value="P:negative regulation of ribosome biogenesis"/>
    <property type="evidence" value="ECO:0007669"/>
    <property type="project" value="UniProtKB-UniRule"/>
</dbReference>
<dbReference type="SUPFAM" id="SSF81301">
    <property type="entry name" value="Nucleotidyltransferase"/>
    <property type="match status" value="1"/>
</dbReference>
<evidence type="ECO:0000256" key="2">
    <source>
        <dbReference type="HAMAP-Rule" id="MF_01477"/>
    </source>
</evidence>
<dbReference type="GO" id="GO:0043023">
    <property type="term" value="F:ribosomal large subunit binding"/>
    <property type="evidence" value="ECO:0007669"/>
    <property type="project" value="TreeGrafter"/>
</dbReference>
<gene>
    <name evidence="2 3" type="primary">rsfS</name>
    <name evidence="3" type="ORF">COA71_08080</name>
</gene>
<dbReference type="GO" id="GO:0005737">
    <property type="term" value="C:cytoplasm"/>
    <property type="evidence" value="ECO:0007669"/>
    <property type="project" value="UniProtKB-SubCell"/>
</dbReference>
<keyword evidence="2" id="KW-0810">Translation regulation</keyword>
<dbReference type="GO" id="GO:0042256">
    <property type="term" value="P:cytosolic ribosome assembly"/>
    <property type="evidence" value="ECO:0007669"/>
    <property type="project" value="UniProtKB-UniRule"/>
</dbReference>
<dbReference type="InterPro" id="IPR043519">
    <property type="entry name" value="NT_sf"/>
</dbReference>
<reference evidence="4" key="1">
    <citation type="submission" date="2017-08" db="EMBL/GenBank/DDBJ databases">
        <title>A dynamic microbial community with high functional redundancy inhabits the cold, oxic subseafloor aquifer.</title>
        <authorList>
            <person name="Tully B.J."/>
            <person name="Wheat C.G."/>
            <person name="Glazer B.T."/>
            <person name="Huber J.A."/>
        </authorList>
    </citation>
    <scope>NUCLEOTIDE SEQUENCE [LARGE SCALE GENOMIC DNA]</scope>
</reference>
<dbReference type="GO" id="GO:0017148">
    <property type="term" value="P:negative regulation of translation"/>
    <property type="evidence" value="ECO:0007669"/>
    <property type="project" value="UniProtKB-UniRule"/>
</dbReference>
<dbReference type="AlphaFoldDB" id="A0A2A5CCD9"/>
<dbReference type="Gene3D" id="3.30.460.10">
    <property type="entry name" value="Beta Polymerase, domain 2"/>
    <property type="match status" value="1"/>
</dbReference>
<accession>A0A2A5CCD9</accession>
<comment type="function">
    <text evidence="2">Functions as a ribosomal silencing factor. Interacts with ribosomal protein uL14 (rplN), blocking formation of intersubunit bridge B8. Prevents association of the 30S and 50S ribosomal subunits and the formation of functional ribosomes, thus repressing translation.</text>
</comment>
<dbReference type="PANTHER" id="PTHR21043">
    <property type="entry name" value="IOJAP SUPERFAMILY ORTHOLOG"/>
    <property type="match status" value="1"/>
</dbReference>
<proteinExistence type="inferred from homology"/>
<sequence length="117" mass="12967">MKVDELKALAYKSLDDLKGQDIVCLDVRGLTSVCDYMLVVTGTSNRHLKALTDELSKKVKQSGVKVRGMEGQNQTEWILVDLGDVIVHAMLASTRALYDLEALWSITAERAGNENKE</sequence>
<dbReference type="Pfam" id="PF02410">
    <property type="entry name" value="RsfS"/>
    <property type="match status" value="1"/>
</dbReference>
<evidence type="ECO:0000256" key="1">
    <source>
        <dbReference type="ARBA" id="ARBA00010574"/>
    </source>
</evidence>
<name>A0A2A5CCD9_9GAMM</name>